<dbReference type="OrthoDB" id="435754at2759"/>
<keyword evidence="3" id="KW-0732">Signal</keyword>
<comment type="caution">
    <text evidence="4">The sequence shown here is derived from an EMBL/GenBank/DDBJ whole genome shotgun (WGS) entry which is preliminary data.</text>
</comment>
<dbReference type="PANTHER" id="PTHR11240">
    <property type="entry name" value="RIBONUCLEASE T2"/>
    <property type="match status" value="1"/>
</dbReference>
<dbReference type="InterPro" id="IPR018188">
    <property type="entry name" value="RNase_T2_His_AS_1"/>
</dbReference>
<feature type="chain" id="PRO_5019542084" evidence="3">
    <location>
        <begin position="18"/>
        <end position="311"/>
    </location>
</feature>
<feature type="signal peptide" evidence="3">
    <location>
        <begin position="1"/>
        <end position="17"/>
    </location>
</feature>
<protein>
    <submittedName>
        <fullName evidence="4">Uncharacterized protein</fullName>
    </submittedName>
</protein>
<dbReference type="STRING" id="1890683.A0A427XYX1"/>
<dbReference type="GO" id="GO:0006401">
    <property type="term" value="P:RNA catabolic process"/>
    <property type="evidence" value="ECO:0007669"/>
    <property type="project" value="TreeGrafter"/>
</dbReference>
<organism evidence="4 5">
    <name type="scientific">Saitozyma podzolica</name>
    <dbReference type="NCBI Taxonomy" id="1890683"/>
    <lineage>
        <taxon>Eukaryota</taxon>
        <taxon>Fungi</taxon>
        <taxon>Dikarya</taxon>
        <taxon>Basidiomycota</taxon>
        <taxon>Agaricomycotina</taxon>
        <taxon>Tremellomycetes</taxon>
        <taxon>Tremellales</taxon>
        <taxon>Trimorphomycetaceae</taxon>
        <taxon>Saitozyma</taxon>
    </lineage>
</organism>
<keyword evidence="5" id="KW-1185">Reference proteome</keyword>
<dbReference type="AlphaFoldDB" id="A0A427XYX1"/>
<dbReference type="SUPFAM" id="SSF55895">
    <property type="entry name" value="Ribonuclease Rh-like"/>
    <property type="match status" value="1"/>
</dbReference>
<gene>
    <name evidence="4" type="ORF">EHS25_005257</name>
</gene>
<evidence type="ECO:0000313" key="5">
    <source>
        <dbReference type="Proteomes" id="UP000279259"/>
    </source>
</evidence>
<accession>A0A427XYX1</accession>
<evidence type="ECO:0000256" key="2">
    <source>
        <dbReference type="RuleBase" id="RU004328"/>
    </source>
</evidence>
<dbReference type="InterPro" id="IPR001568">
    <property type="entry name" value="RNase_T2-like"/>
</dbReference>
<evidence type="ECO:0000256" key="3">
    <source>
        <dbReference type="SAM" id="SignalP"/>
    </source>
</evidence>
<dbReference type="Proteomes" id="UP000279259">
    <property type="component" value="Unassembled WGS sequence"/>
</dbReference>
<proteinExistence type="inferred from homology"/>
<dbReference type="Gene3D" id="3.90.730.10">
    <property type="entry name" value="Ribonuclease T2-like"/>
    <property type="match status" value="1"/>
</dbReference>
<reference evidence="4 5" key="1">
    <citation type="submission" date="2018-11" db="EMBL/GenBank/DDBJ databases">
        <title>Genome sequence of Saitozyma podzolica DSM 27192.</title>
        <authorList>
            <person name="Aliyu H."/>
            <person name="Gorte O."/>
            <person name="Ochsenreither K."/>
        </authorList>
    </citation>
    <scope>NUCLEOTIDE SEQUENCE [LARGE SCALE GENOMIC DNA]</scope>
    <source>
        <strain evidence="4 5">DSM 27192</strain>
    </source>
</reference>
<dbReference type="InterPro" id="IPR036430">
    <property type="entry name" value="RNase_T2-like_sf"/>
</dbReference>
<sequence length="311" mass="34552">MLVAAALLSLIAAPALAWQYDNHTCAIHPQYYSCELSNSTLKTYDTCCTPVQGLVLVTQYWDTYTGLEKNGSVLPKNSWTIHGLWPDHCDGSYGQYCDLARQYDPVPSPNTTTGLANGTVVPPWKGGDIITPLLNKYAKYDLLAYINKFWKSQGSPDWTFWQHVLTRAKFSKHATCFSTYDVGNNNTNNCYGLEYANDTEASIIDFTESVVRAQIQYPTYTWLSNAGITPSNSTGYNLTSIQSVLTKASGAVPYLGCYGATKQILSEVWYYSHSLGRPQDSIFKPVNQTGSSSCNATAPLWYYQRTNGSEM</sequence>
<dbReference type="PANTHER" id="PTHR11240:SF17">
    <property type="entry name" value="RIBONUCLEASE T2"/>
    <property type="match status" value="1"/>
</dbReference>
<evidence type="ECO:0000313" key="4">
    <source>
        <dbReference type="EMBL" id="RSH84012.1"/>
    </source>
</evidence>
<name>A0A427XYX1_9TREE</name>
<dbReference type="GO" id="GO:0003723">
    <property type="term" value="F:RNA binding"/>
    <property type="evidence" value="ECO:0007669"/>
    <property type="project" value="InterPro"/>
</dbReference>
<evidence type="ECO:0000256" key="1">
    <source>
        <dbReference type="ARBA" id="ARBA00007469"/>
    </source>
</evidence>
<comment type="similarity">
    <text evidence="1 2">Belongs to the RNase T2 family.</text>
</comment>
<dbReference type="EMBL" id="RSCD01000022">
    <property type="protein sequence ID" value="RSH84012.1"/>
    <property type="molecule type" value="Genomic_DNA"/>
</dbReference>
<dbReference type="GO" id="GO:0033897">
    <property type="term" value="F:ribonuclease T2 activity"/>
    <property type="evidence" value="ECO:0007669"/>
    <property type="project" value="InterPro"/>
</dbReference>
<dbReference type="Pfam" id="PF00445">
    <property type="entry name" value="Ribonuclease_T2"/>
    <property type="match status" value="1"/>
</dbReference>
<dbReference type="GO" id="GO:0005576">
    <property type="term" value="C:extracellular region"/>
    <property type="evidence" value="ECO:0007669"/>
    <property type="project" value="TreeGrafter"/>
</dbReference>
<dbReference type="PROSITE" id="PS00530">
    <property type="entry name" value="RNASE_T2_1"/>
    <property type="match status" value="1"/>
</dbReference>